<protein>
    <submittedName>
        <fullName evidence="1">Uncharacterized protein</fullName>
    </submittedName>
</protein>
<gene>
    <name evidence="1" type="ORF">F383_28908</name>
</gene>
<keyword evidence="2" id="KW-1185">Reference proteome</keyword>
<evidence type="ECO:0000313" key="1">
    <source>
        <dbReference type="EMBL" id="KHG23112.1"/>
    </source>
</evidence>
<evidence type="ECO:0000313" key="2">
    <source>
        <dbReference type="Proteomes" id="UP000032142"/>
    </source>
</evidence>
<dbReference type="AlphaFoldDB" id="A0A0B0PDV3"/>
<accession>A0A0B0PDV3</accession>
<dbReference type="EMBL" id="KN423898">
    <property type="protein sequence ID" value="KHG23112.1"/>
    <property type="molecule type" value="Genomic_DNA"/>
</dbReference>
<name>A0A0B0PDV3_GOSAR</name>
<sequence length="32" mass="3728">MLSCKTMFRKLASYMISCKTLSRTVASIFDYM</sequence>
<dbReference type="Proteomes" id="UP000032142">
    <property type="component" value="Unassembled WGS sequence"/>
</dbReference>
<proteinExistence type="predicted"/>
<reference evidence="2" key="1">
    <citation type="submission" date="2014-09" db="EMBL/GenBank/DDBJ databases">
        <authorList>
            <person name="Mudge J."/>
            <person name="Ramaraj T."/>
            <person name="Lindquist I.E."/>
            <person name="Bharti A.K."/>
            <person name="Sundararajan A."/>
            <person name="Cameron C.T."/>
            <person name="Woodward J.E."/>
            <person name="May G.D."/>
            <person name="Brubaker C."/>
            <person name="Broadhvest J."/>
            <person name="Wilkins T.A."/>
        </authorList>
    </citation>
    <scope>NUCLEOTIDE SEQUENCE</scope>
    <source>
        <strain evidence="2">cv. AKA8401</strain>
    </source>
</reference>
<organism evidence="1 2">
    <name type="scientific">Gossypium arboreum</name>
    <name type="common">Tree cotton</name>
    <name type="synonym">Gossypium nanking</name>
    <dbReference type="NCBI Taxonomy" id="29729"/>
    <lineage>
        <taxon>Eukaryota</taxon>
        <taxon>Viridiplantae</taxon>
        <taxon>Streptophyta</taxon>
        <taxon>Embryophyta</taxon>
        <taxon>Tracheophyta</taxon>
        <taxon>Spermatophyta</taxon>
        <taxon>Magnoliopsida</taxon>
        <taxon>eudicotyledons</taxon>
        <taxon>Gunneridae</taxon>
        <taxon>Pentapetalae</taxon>
        <taxon>rosids</taxon>
        <taxon>malvids</taxon>
        <taxon>Malvales</taxon>
        <taxon>Malvaceae</taxon>
        <taxon>Malvoideae</taxon>
        <taxon>Gossypium</taxon>
    </lineage>
</organism>